<dbReference type="AlphaFoldDB" id="A0AAD5M8T9"/>
<comment type="caution">
    <text evidence="2">The sequence shown here is derived from an EMBL/GenBank/DDBJ whole genome shotgun (WGS) entry which is preliminary data.</text>
</comment>
<evidence type="ECO:0000313" key="3">
    <source>
        <dbReference type="Proteomes" id="UP001196413"/>
    </source>
</evidence>
<accession>A0AAD5M8T9</accession>
<feature type="compositionally biased region" description="Basic and acidic residues" evidence="1">
    <location>
        <begin position="183"/>
        <end position="194"/>
    </location>
</feature>
<proteinExistence type="predicted"/>
<dbReference type="EMBL" id="JAHQIW010001997">
    <property type="protein sequence ID" value="KAJ1354197.1"/>
    <property type="molecule type" value="Genomic_DNA"/>
</dbReference>
<sequence length="422" mass="47925">MNPVLPKQFDFGRQEGMWNRPELPMRKGRRRFDRPSLDHPPSKFPRVHPNAGNDLVHEPVYGRPPSLLDSSFPTNNFPNLNRRRPSPALRRDRSYESPDQFSLERESWRMANEPLPPMRRGETSGAWIKPGGRLSSETIDAAPKTVNQRAIPIASTPPSKPIRGSSPVENLVLTSDVIPPRAKSRDNYDDDDQAKLTRIRNDLERMKQEDKEGYELLLKALASANDSNGSAKATAERNALIAEDNYSTKQSLVCRPDYEMNVEGGRKFQEKSDYLKPPRSPSAPNSNAVRPSLAVKDSDKKIQSLLDTPAPPPTQPRWESWRNLSSDKRDASIRSPYQGYSAPPADSWRTSTVSSMASSWRSTSKTDLGNNPLRYGQPLELNMRPDLDFTQGRRPIAEPYRRPTSFMNDKSEFSKPRFPFRR</sequence>
<feature type="region of interest" description="Disordered" evidence="1">
    <location>
        <begin position="1"/>
        <end position="136"/>
    </location>
</feature>
<feature type="compositionally biased region" description="Polar residues" evidence="1">
    <location>
        <begin position="68"/>
        <end position="78"/>
    </location>
</feature>
<organism evidence="2 3">
    <name type="scientific">Parelaphostrongylus tenuis</name>
    <name type="common">Meningeal worm</name>
    <dbReference type="NCBI Taxonomy" id="148309"/>
    <lineage>
        <taxon>Eukaryota</taxon>
        <taxon>Metazoa</taxon>
        <taxon>Ecdysozoa</taxon>
        <taxon>Nematoda</taxon>
        <taxon>Chromadorea</taxon>
        <taxon>Rhabditida</taxon>
        <taxon>Rhabditina</taxon>
        <taxon>Rhabditomorpha</taxon>
        <taxon>Strongyloidea</taxon>
        <taxon>Metastrongylidae</taxon>
        <taxon>Parelaphostrongylus</taxon>
    </lineage>
</organism>
<evidence type="ECO:0000256" key="1">
    <source>
        <dbReference type="SAM" id="MobiDB-lite"/>
    </source>
</evidence>
<feature type="compositionally biased region" description="Basic and acidic residues" evidence="1">
    <location>
        <begin position="89"/>
        <end position="108"/>
    </location>
</feature>
<gene>
    <name evidence="2" type="ORF">KIN20_011076</name>
</gene>
<dbReference type="Proteomes" id="UP001196413">
    <property type="component" value="Unassembled WGS sequence"/>
</dbReference>
<feature type="region of interest" description="Disordered" evidence="1">
    <location>
        <begin position="152"/>
        <end position="194"/>
    </location>
</feature>
<protein>
    <submittedName>
        <fullName evidence="2">Uncharacterized protein</fullName>
    </submittedName>
</protein>
<feature type="region of interest" description="Disordered" evidence="1">
    <location>
        <begin position="270"/>
        <end position="349"/>
    </location>
</feature>
<keyword evidence="3" id="KW-1185">Reference proteome</keyword>
<reference evidence="2" key="1">
    <citation type="submission" date="2021-06" db="EMBL/GenBank/DDBJ databases">
        <title>Parelaphostrongylus tenuis whole genome reference sequence.</title>
        <authorList>
            <person name="Garwood T.J."/>
            <person name="Larsen P.A."/>
            <person name="Fountain-Jones N.M."/>
            <person name="Garbe J.R."/>
            <person name="Macchietto M.G."/>
            <person name="Kania S.A."/>
            <person name="Gerhold R.W."/>
            <person name="Richards J.E."/>
            <person name="Wolf T.M."/>
        </authorList>
    </citation>
    <scope>NUCLEOTIDE SEQUENCE</scope>
    <source>
        <strain evidence="2">MNPRO001-30</strain>
        <tissue evidence="2">Meninges</tissue>
    </source>
</reference>
<feature type="region of interest" description="Disordered" evidence="1">
    <location>
        <begin position="362"/>
        <end position="422"/>
    </location>
</feature>
<evidence type="ECO:0000313" key="2">
    <source>
        <dbReference type="EMBL" id="KAJ1354197.1"/>
    </source>
</evidence>
<name>A0AAD5M8T9_PARTN</name>